<dbReference type="OrthoDB" id="9789927at2"/>
<comment type="caution">
    <text evidence="7">The sequence shown here is derived from an EMBL/GenBank/DDBJ whole genome shotgun (WGS) entry which is preliminary data.</text>
</comment>
<reference evidence="7 8" key="1">
    <citation type="submission" date="2014-07" db="EMBL/GenBank/DDBJ databases">
        <title>Draft genome of Clostridium celerecrescens 152B isolated from sediments associated with methane hydrate from Krishna Godavari basin.</title>
        <authorList>
            <person name="Honkalas V.S."/>
            <person name="Dabir A.P."/>
            <person name="Arora P."/>
            <person name="Dhakephalkar P.K."/>
        </authorList>
    </citation>
    <scope>NUCLEOTIDE SEQUENCE [LARGE SCALE GENOMIC DNA]</scope>
    <source>
        <strain evidence="7 8">152B</strain>
    </source>
</reference>
<protein>
    <recommendedName>
        <fullName evidence="9">ABC transporter</fullName>
    </recommendedName>
</protein>
<dbReference type="Proteomes" id="UP000028525">
    <property type="component" value="Unassembled WGS sequence"/>
</dbReference>
<dbReference type="PANTHER" id="PTHR30482:SF10">
    <property type="entry name" value="HIGH-AFFINITY BRANCHED-CHAIN AMINO ACID TRANSPORT PROTEIN BRAE"/>
    <property type="match status" value="1"/>
</dbReference>
<feature type="transmembrane region" description="Helical" evidence="6">
    <location>
        <begin position="66"/>
        <end position="84"/>
    </location>
</feature>
<organism evidence="7 8">
    <name type="scientific">Lacrimispora celerecrescens</name>
    <dbReference type="NCBI Taxonomy" id="29354"/>
    <lineage>
        <taxon>Bacteria</taxon>
        <taxon>Bacillati</taxon>
        <taxon>Bacillota</taxon>
        <taxon>Clostridia</taxon>
        <taxon>Lachnospirales</taxon>
        <taxon>Lachnospiraceae</taxon>
        <taxon>Lacrimispora</taxon>
    </lineage>
</organism>
<keyword evidence="4 6" id="KW-1133">Transmembrane helix</keyword>
<evidence type="ECO:0000256" key="3">
    <source>
        <dbReference type="ARBA" id="ARBA00022692"/>
    </source>
</evidence>
<evidence type="ECO:0000313" key="8">
    <source>
        <dbReference type="Proteomes" id="UP000028525"/>
    </source>
</evidence>
<proteinExistence type="predicted"/>
<evidence type="ECO:0008006" key="9">
    <source>
        <dbReference type="Google" id="ProtNLM"/>
    </source>
</evidence>
<comment type="subcellular location">
    <subcellularLocation>
        <location evidence="1">Cell membrane</location>
        <topology evidence="1">Multi-pass membrane protein</topology>
    </subcellularLocation>
</comment>
<dbReference type="RefSeq" id="WP_038279060.1">
    <property type="nucleotide sequence ID" value="NZ_JPME01000008.1"/>
</dbReference>
<dbReference type="PANTHER" id="PTHR30482">
    <property type="entry name" value="HIGH-AFFINITY BRANCHED-CHAIN AMINO ACID TRANSPORT SYSTEM PERMEASE"/>
    <property type="match status" value="1"/>
</dbReference>
<gene>
    <name evidence="7" type="ORF">IO98_06175</name>
</gene>
<dbReference type="GO" id="GO:0015658">
    <property type="term" value="F:branched-chain amino acid transmembrane transporter activity"/>
    <property type="evidence" value="ECO:0007669"/>
    <property type="project" value="InterPro"/>
</dbReference>
<dbReference type="Pfam" id="PF02653">
    <property type="entry name" value="BPD_transp_2"/>
    <property type="match status" value="1"/>
</dbReference>
<accession>A0A084JPS7</accession>
<keyword evidence="3 6" id="KW-0812">Transmembrane</keyword>
<name>A0A084JPS7_9FIRM</name>
<dbReference type="InterPro" id="IPR043428">
    <property type="entry name" value="LivM-like"/>
</dbReference>
<feature type="transmembrane region" description="Helical" evidence="6">
    <location>
        <begin position="38"/>
        <end position="59"/>
    </location>
</feature>
<feature type="transmembrane region" description="Helical" evidence="6">
    <location>
        <begin position="254"/>
        <end position="275"/>
    </location>
</feature>
<feature type="transmembrane region" description="Helical" evidence="6">
    <location>
        <begin position="287"/>
        <end position="309"/>
    </location>
</feature>
<feature type="transmembrane region" description="Helical" evidence="6">
    <location>
        <begin position="213"/>
        <end position="234"/>
    </location>
</feature>
<keyword evidence="5 6" id="KW-0472">Membrane</keyword>
<dbReference type="GO" id="GO:0005886">
    <property type="term" value="C:plasma membrane"/>
    <property type="evidence" value="ECO:0007669"/>
    <property type="project" value="UniProtKB-SubCell"/>
</dbReference>
<keyword evidence="8" id="KW-1185">Reference proteome</keyword>
<evidence type="ECO:0000256" key="5">
    <source>
        <dbReference type="ARBA" id="ARBA00023136"/>
    </source>
</evidence>
<evidence type="ECO:0000313" key="7">
    <source>
        <dbReference type="EMBL" id="KEZ90961.1"/>
    </source>
</evidence>
<feature type="transmembrane region" description="Helical" evidence="6">
    <location>
        <begin position="126"/>
        <end position="144"/>
    </location>
</feature>
<evidence type="ECO:0000256" key="1">
    <source>
        <dbReference type="ARBA" id="ARBA00004651"/>
    </source>
</evidence>
<feature type="transmembrane region" description="Helical" evidence="6">
    <location>
        <begin position="96"/>
        <end position="119"/>
    </location>
</feature>
<evidence type="ECO:0000256" key="6">
    <source>
        <dbReference type="SAM" id="Phobius"/>
    </source>
</evidence>
<feature type="transmembrane region" description="Helical" evidence="6">
    <location>
        <begin position="7"/>
        <end position="26"/>
    </location>
</feature>
<dbReference type="STRING" id="29354.IO98_06175"/>
<evidence type="ECO:0000256" key="2">
    <source>
        <dbReference type="ARBA" id="ARBA00022475"/>
    </source>
</evidence>
<evidence type="ECO:0000256" key="4">
    <source>
        <dbReference type="ARBA" id="ARBA00022989"/>
    </source>
</evidence>
<sequence length="338" mass="36717">MEKRFKVSYFLNFLGVLAVFFLFVLLFENNAFGRSTQYIKGISTTACYTIIMVASLNLVVGCMGEFSLGHAGFVSVGAYASAIVSNGLTGKGLPDIALFLVALLAGGIAAGLTGVLVGIPALRLRGDYLAIVTIAFAEIIRVLFCNLSITGGGKTMSGIIKLSNFYWSFWIMVVCITVMYMYVRSRFGRTVKAIREDYIAASASGINVTYYKVLTFTVAAFFAGIGGGVYAHYMTAMIPTNFNFMYSAELLSEVIIGGIGSITGSIIGASFLSSLPEMMRQFSQYRMLAYSVVLVLVMIFKPGGIFGAWEFSLIRVYERLTGRKGGWEKSRKKTEGGV</sequence>
<dbReference type="CDD" id="cd06581">
    <property type="entry name" value="TM_PBP1_LivM_like"/>
    <property type="match status" value="1"/>
</dbReference>
<feature type="transmembrane region" description="Helical" evidence="6">
    <location>
        <begin position="164"/>
        <end position="183"/>
    </location>
</feature>
<dbReference type="AlphaFoldDB" id="A0A084JPS7"/>
<dbReference type="InterPro" id="IPR001851">
    <property type="entry name" value="ABC_transp_permease"/>
</dbReference>
<keyword evidence="2" id="KW-1003">Cell membrane</keyword>
<dbReference type="EMBL" id="JPME01000008">
    <property type="protein sequence ID" value="KEZ90961.1"/>
    <property type="molecule type" value="Genomic_DNA"/>
</dbReference>